<comment type="caution">
    <text evidence="1">The sequence shown here is derived from an EMBL/GenBank/DDBJ whole genome shotgun (WGS) entry which is preliminary data.</text>
</comment>
<proteinExistence type="predicted"/>
<protein>
    <submittedName>
        <fullName evidence="1">Carboxypeptidase-like regulatory domain-containing protein</fullName>
    </submittedName>
</protein>
<dbReference type="InterPro" id="IPR008969">
    <property type="entry name" value="CarboxyPept-like_regulatory"/>
</dbReference>
<keyword evidence="2" id="KW-1185">Reference proteome</keyword>
<sequence>MLITVISYSQTQIVDLDTKAPVSFATVIFGNGQGLFADDEGMFVFNEKLYPGVDSLTFSALGYSKLKIASKELTETIFLKAEIAALDEIVLTANTNKPFKKENIKPVLDSDYYNCWLPTIESEIAVLFEFNDQKIRKLTTVSFPITPESVDWSKRNKPNAEKYTFSTLFKVKCYENRNGKPGKELINKNLVFIATEKDGNAYEFDVSKHNIFIPKNGIFISLQVLGYTDKNGKLLPNKKYKEIKSNNEIIYIPTNFRPLLPFTNEIDGYRTFVRRIFIADNEWVIFKKGSGMTSSLLDKNLNNYGIGISYNTYKE</sequence>
<evidence type="ECO:0000313" key="1">
    <source>
        <dbReference type="EMBL" id="TPV36005.1"/>
    </source>
</evidence>
<dbReference type="GO" id="GO:0004180">
    <property type="term" value="F:carboxypeptidase activity"/>
    <property type="evidence" value="ECO:0007669"/>
    <property type="project" value="UniProtKB-KW"/>
</dbReference>
<gene>
    <name evidence="1" type="ORF">FJ651_00805</name>
</gene>
<dbReference type="OrthoDB" id="1157021at2"/>
<dbReference type="EMBL" id="VHIQ01000001">
    <property type="protein sequence ID" value="TPV36005.1"/>
    <property type="molecule type" value="Genomic_DNA"/>
</dbReference>
<keyword evidence="1" id="KW-0378">Hydrolase</keyword>
<dbReference type="Proteomes" id="UP000317332">
    <property type="component" value="Unassembled WGS sequence"/>
</dbReference>
<dbReference type="AlphaFoldDB" id="A0A506PS45"/>
<evidence type="ECO:0000313" key="2">
    <source>
        <dbReference type="Proteomes" id="UP000317332"/>
    </source>
</evidence>
<organism evidence="1 2">
    <name type="scientific">Paucihalobacter ruber</name>
    <dbReference type="NCBI Taxonomy" id="2567861"/>
    <lineage>
        <taxon>Bacteria</taxon>
        <taxon>Pseudomonadati</taxon>
        <taxon>Bacteroidota</taxon>
        <taxon>Flavobacteriia</taxon>
        <taxon>Flavobacteriales</taxon>
        <taxon>Flavobacteriaceae</taxon>
        <taxon>Paucihalobacter</taxon>
    </lineage>
</organism>
<keyword evidence="1" id="KW-0645">Protease</keyword>
<name>A0A506PS45_9FLAO</name>
<dbReference type="SUPFAM" id="SSF49464">
    <property type="entry name" value="Carboxypeptidase regulatory domain-like"/>
    <property type="match status" value="1"/>
</dbReference>
<keyword evidence="1" id="KW-0121">Carboxypeptidase</keyword>
<reference evidence="1 2" key="1">
    <citation type="submission" date="2019-06" db="EMBL/GenBank/DDBJ databases">
        <title>Flavobacteriaceae Paucihalobacterium erythroidium CWB-1, complete genome.</title>
        <authorList>
            <person name="Wu S."/>
        </authorList>
    </citation>
    <scope>NUCLEOTIDE SEQUENCE [LARGE SCALE GENOMIC DNA]</scope>
    <source>
        <strain evidence="1 2">CWB-1</strain>
    </source>
</reference>
<accession>A0A506PS45</accession>